<evidence type="ECO:0000256" key="1">
    <source>
        <dbReference type="ARBA" id="ARBA00022531"/>
    </source>
</evidence>
<evidence type="ECO:0000256" key="4">
    <source>
        <dbReference type="SAM" id="SignalP"/>
    </source>
</evidence>
<keyword evidence="9" id="KW-1185">Reference proteome</keyword>
<name>A0A448NTB3_9FLAO</name>
<dbReference type="AlphaFoldDB" id="A0A448NTB3"/>
<dbReference type="EMBL" id="LR134441">
    <property type="protein sequence ID" value="VEI00696.1"/>
    <property type="molecule type" value="Genomic_DNA"/>
</dbReference>
<organism evidence="8 10">
    <name type="scientific">Kaistella antarctica</name>
    <dbReference type="NCBI Taxonomy" id="266748"/>
    <lineage>
        <taxon>Bacteria</taxon>
        <taxon>Pseudomonadati</taxon>
        <taxon>Bacteroidota</taxon>
        <taxon>Flavobacteriia</taxon>
        <taxon>Flavobacteriales</taxon>
        <taxon>Weeksellaceae</taxon>
        <taxon>Chryseobacterium group</taxon>
        <taxon>Kaistella</taxon>
    </lineage>
</organism>
<dbReference type="GO" id="GO:0009523">
    <property type="term" value="C:photosystem II"/>
    <property type="evidence" value="ECO:0007669"/>
    <property type="project" value="UniProtKB-KW"/>
</dbReference>
<dbReference type="PANTHER" id="PTHR47199">
    <property type="entry name" value="PHOTOSYSTEM II STABILITY/ASSEMBLY FACTOR HCF136, CHLOROPLASTIC"/>
    <property type="match status" value="1"/>
</dbReference>
<dbReference type="Pfam" id="PF14870">
    <property type="entry name" value="PSII_BNR"/>
    <property type="match status" value="1"/>
</dbReference>
<feature type="signal peptide" evidence="4">
    <location>
        <begin position="1"/>
        <end position="18"/>
    </location>
</feature>
<dbReference type="NCBIfam" id="TIGR04183">
    <property type="entry name" value="Por_Secre_tail"/>
    <property type="match status" value="1"/>
</dbReference>
<dbReference type="Pfam" id="PF18962">
    <property type="entry name" value="Por_Secre_tail"/>
    <property type="match status" value="1"/>
</dbReference>
<keyword evidence="2 4" id="KW-0732">Signal</keyword>
<dbReference type="GO" id="GO:0015979">
    <property type="term" value="P:photosynthesis"/>
    <property type="evidence" value="ECO:0007669"/>
    <property type="project" value="UniProtKB-KW"/>
</dbReference>
<dbReference type="PANTHER" id="PTHR47199:SF2">
    <property type="entry name" value="PHOTOSYSTEM II STABILITY_ASSEMBLY FACTOR HCF136, CHLOROPLASTIC"/>
    <property type="match status" value="1"/>
</dbReference>
<reference evidence="8 10" key="2">
    <citation type="submission" date="2018-12" db="EMBL/GenBank/DDBJ databases">
        <authorList>
            <consortium name="Pathogen Informatics"/>
        </authorList>
    </citation>
    <scope>NUCLEOTIDE SEQUENCE [LARGE SCALE GENOMIC DNA]</scope>
    <source>
        <strain evidence="8 10">NCTC13489</strain>
    </source>
</reference>
<dbReference type="InterPro" id="IPR028203">
    <property type="entry name" value="PSII_CF48-like_dom"/>
</dbReference>
<evidence type="ECO:0000256" key="2">
    <source>
        <dbReference type="ARBA" id="ARBA00022729"/>
    </source>
</evidence>
<evidence type="ECO:0000313" key="10">
    <source>
        <dbReference type="Proteomes" id="UP000270036"/>
    </source>
</evidence>
<evidence type="ECO:0000313" key="8">
    <source>
        <dbReference type="EMBL" id="VEI00696.1"/>
    </source>
</evidence>
<protein>
    <submittedName>
        <fullName evidence="8">Ycf48-like protein</fullName>
    </submittedName>
</protein>
<evidence type="ECO:0000259" key="6">
    <source>
        <dbReference type="Pfam" id="PF18962"/>
    </source>
</evidence>
<proteinExistence type="predicted"/>
<keyword evidence="1" id="KW-0602">Photosynthesis</keyword>
<feature type="chain" id="PRO_5019188032" evidence="4">
    <location>
        <begin position="19"/>
        <end position="441"/>
    </location>
</feature>
<sequence length="441" mass="46148">MKKLLLTGFALVSMATQAQTWVQQNSNFPTASTLVRDIHAVNANVAWAYAALPGAGAANLQQYTRTSNGGATWTAGQINVGNTTLGISDLTAADANTAWVAVNGSNQGIWKTVDGGTTWNKQTTADYSKPLSFPNTIYFWDVNTGVSMGDPDTANGRFTIFTTTNGGTNWVRVPDANLPATSGEYGYTTIKAFAGNTIWIGTDQGRVLKSNDKGMNWTVTATPIIDFGGVTTAGSNGQLTLKDANTAWVMDQDGIIFKTTDAGASWPLVDVMSGTNYAGDLKYVPGTVQTLISSGAGNPERGSAISYDGGENWTELTADAINGDPGITALAAYDASTIYGGAFKNTAGTGGMNKLGALLATANPASAKTAVSIYPNPTKGQVNIVSKSDVKSILLVDMNGRAVKSFENTKQIDLAGLQKGVYILNVTLADGQRTATKLIKD</sequence>
<dbReference type="InterPro" id="IPR015943">
    <property type="entry name" value="WD40/YVTN_repeat-like_dom_sf"/>
</dbReference>
<accession>A0A448NTB3</accession>
<dbReference type="OrthoDB" id="610388at2"/>
<dbReference type="Gene3D" id="2.130.10.10">
    <property type="entry name" value="YVTN repeat-like/Quinoprotein amine dehydrogenase"/>
    <property type="match status" value="2"/>
</dbReference>
<evidence type="ECO:0000259" key="5">
    <source>
        <dbReference type="Pfam" id="PF14870"/>
    </source>
</evidence>
<dbReference type="InterPro" id="IPR026444">
    <property type="entry name" value="Secre_tail"/>
</dbReference>
<dbReference type="EMBL" id="JPEP01000002">
    <property type="protein sequence ID" value="KEY18106.1"/>
    <property type="molecule type" value="Genomic_DNA"/>
</dbReference>
<feature type="domain" description="Secretion system C-terminal sorting" evidence="6">
    <location>
        <begin position="373"/>
        <end position="439"/>
    </location>
</feature>
<dbReference type="RefSeq" id="WP_034718174.1">
    <property type="nucleotide sequence ID" value="NZ_FOIX01000001.1"/>
</dbReference>
<evidence type="ECO:0000256" key="3">
    <source>
        <dbReference type="ARBA" id="ARBA00023276"/>
    </source>
</evidence>
<reference evidence="7 9" key="1">
    <citation type="submission" date="2014-07" db="EMBL/GenBank/DDBJ databases">
        <authorList>
            <person name="Pisani N.G."/>
            <person name="Newman J.D."/>
        </authorList>
    </citation>
    <scope>NUCLEOTIDE SEQUENCE [LARGE SCALE GENOMIC DNA]</scope>
    <source>
        <strain evidence="7 9">LMG 24720</strain>
    </source>
</reference>
<keyword evidence="3" id="KW-0604">Photosystem II</keyword>
<dbReference type="STRING" id="266748.HY04_06160"/>
<dbReference type="SUPFAM" id="SSF110296">
    <property type="entry name" value="Oligoxyloglucan reducing end-specific cellobiohydrolase"/>
    <property type="match status" value="1"/>
</dbReference>
<dbReference type="Proteomes" id="UP000028349">
    <property type="component" value="Unassembled WGS sequence"/>
</dbReference>
<evidence type="ECO:0000313" key="9">
    <source>
        <dbReference type="Proteomes" id="UP000028349"/>
    </source>
</evidence>
<evidence type="ECO:0000313" key="7">
    <source>
        <dbReference type="EMBL" id="KEY18106.1"/>
    </source>
</evidence>
<gene>
    <name evidence="7" type="ORF">HY04_06160</name>
    <name evidence="8" type="ORF">NCTC13489_02245</name>
</gene>
<dbReference type="KEGG" id="cant:NCTC13489_02245"/>
<dbReference type="Proteomes" id="UP000270036">
    <property type="component" value="Chromosome"/>
</dbReference>
<dbReference type="CDD" id="cd15482">
    <property type="entry name" value="Sialidase_non-viral"/>
    <property type="match status" value="1"/>
</dbReference>
<feature type="domain" description="Photosynthesis system II assembly factor Ycf48/Hcf136-like" evidence="5">
    <location>
        <begin position="72"/>
        <end position="222"/>
    </location>
</feature>